<accession>A0ABQ4KBW9</accession>
<dbReference type="EMBL" id="BOQT01000018">
    <property type="protein sequence ID" value="GIN22517.1"/>
    <property type="molecule type" value="Genomic_DNA"/>
</dbReference>
<proteinExistence type="predicted"/>
<keyword evidence="2" id="KW-1185">Reference proteome</keyword>
<dbReference type="RefSeq" id="WP_212963641.1">
    <property type="nucleotide sequence ID" value="NZ_BOQT01000018.1"/>
</dbReference>
<organism evidence="1 2">
    <name type="scientific">Siminovitchia fordii</name>
    <dbReference type="NCBI Taxonomy" id="254759"/>
    <lineage>
        <taxon>Bacteria</taxon>
        <taxon>Bacillati</taxon>
        <taxon>Bacillota</taxon>
        <taxon>Bacilli</taxon>
        <taxon>Bacillales</taxon>
        <taxon>Bacillaceae</taxon>
        <taxon>Siminovitchia</taxon>
    </lineage>
</organism>
<name>A0ABQ4KBW9_9BACI</name>
<evidence type="ECO:0000313" key="1">
    <source>
        <dbReference type="EMBL" id="GIN22517.1"/>
    </source>
</evidence>
<evidence type="ECO:0000313" key="2">
    <source>
        <dbReference type="Proteomes" id="UP000680279"/>
    </source>
</evidence>
<gene>
    <name evidence="1" type="ORF">J1TS3_36510</name>
</gene>
<comment type="caution">
    <text evidence="1">The sequence shown here is derived from an EMBL/GenBank/DDBJ whole genome shotgun (WGS) entry which is preliminary data.</text>
</comment>
<sequence>MRFGLRQEVIIKETGEKGKVVHCKHEIEENNGKDIERYTYRVLTESSNWAIWLDEEKLDHPENYNVDFELGLMELLIDVNLKDKKNIDHAKDLYQRRLEILRRIKK</sequence>
<protein>
    <submittedName>
        <fullName evidence="1">Uncharacterized protein</fullName>
    </submittedName>
</protein>
<reference evidence="1 2" key="1">
    <citation type="submission" date="2021-03" db="EMBL/GenBank/DDBJ databases">
        <title>Antimicrobial resistance genes in bacteria isolated from Japanese honey, and their potential for conferring macrolide and lincosamide resistance in the American foulbrood pathogen Paenibacillus larvae.</title>
        <authorList>
            <person name="Okamoto M."/>
            <person name="Kumagai M."/>
            <person name="Kanamori H."/>
            <person name="Takamatsu D."/>
        </authorList>
    </citation>
    <scope>NUCLEOTIDE SEQUENCE [LARGE SCALE GENOMIC DNA]</scope>
    <source>
        <strain evidence="1 2">J1TS3</strain>
    </source>
</reference>
<dbReference type="Proteomes" id="UP000680279">
    <property type="component" value="Unassembled WGS sequence"/>
</dbReference>